<comment type="subcellular location">
    <subcellularLocation>
        <location evidence="1">Cell membrane</location>
        <topology evidence="1">Peripheral membrane protein</topology>
        <orientation evidence="1">Cytoplasmic side</orientation>
    </subcellularLocation>
</comment>
<evidence type="ECO:0000313" key="11">
    <source>
        <dbReference type="Proteomes" id="UP000199411"/>
    </source>
</evidence>
<feature type="domain" description="Flagellar motor switch protein FliN-like C-terminal" evidence="9">
    <location>
        <begin position="211"/>
        <end position="280"/>
    </location>
</feature>
<evidence type="ECO:0000256" key="7">
    <source>
        <dbReference type="ARBA" id="ARBA00023136"/>
    </source>
</evidence>
<evidence type="ECO:0000256" key="1">
    <source>
        <dbReference type="ARBA" id="ARBA00004413"/>
    </source>
</evidence>
<dbReference type="Gene3D" id="3.40.1550.10">
    <property type="entry name" value="CheC-like"/>
    <property type="match status" value="1"/>
</dbReference>
<evidence type="ECO:0000256" key="2">
    <source>
        <dbReference type="ARBA" id="ARBA00009226"/>
    </source>
</evidence>
<dbReference type="NCBIfam" id="TIGR02480">
    <property type="entry name" value="fliN"/>
    <property type="match status" value="1"/>
</dbReference>
<organism evidence="10 11">
    <name type="scientific">Desulfurella multipotens</name>
    <dbReference type="NCBI Taxonomy" id="79269"/>
    <lineage>
        <taxon>Bacteria</taxon>
        <taxon>Pseudomonadati</taxon>
        <taxon>Campylobacterota</taxon>
        <taxon>Desulfurellia</taxon>
        <taxon>Desulfurellales</taxon>
        <taxon>Desulfurellaceae</taxon>
        <taxon>Desulfurella</taxon>
    </lineage>
</organism>
<keyword evidence="10" id="KW-0282">Flagellum</keyword>
<comment type="similarity">
    <text evidence="2">Belongs to the FliN/MopA/SpaO family.</text>
</comment>
<dbReference type="RefSeq" id="WP_025391190.1">
    <property type="nucleotide sequence ID" value="NZ_FMYU01000009.1"/>
</dbReference>
<keyword evidence="7" id="KW-0472">Membrane</keyword>
<reference evidence="11" key="1">
    <citation type="submission" date="2016-10" db="EMBL/GenBank/DDBJ databases">
        <authorList>
            <person name="Varghese N."/>
            <person name="Submissions S."/>
        </authorList>
    </citation>
    <scope>NUCLEOTIDE SEQUENCE [LARGE SCALE GENOMIC DNA]</scope>
    <source>
        <strain evidence="11">DSM 8415</strain>
    </source>
</reference>
<dbReference type="EMBL" id="FMYU01000009">
    <property type="protein sequence ID" value="SDC80766.1"/>
    <property type="molecule type" value="Genomic_DNA"/>
</dbReference>
<evidence type="ECO:0000256" key="8">
    <source>
        <dbReference type="ARBA" id="ARBA00025044"/>
    </source>
</evidence>
<keyword evidence="5" id="KW-0145">Chemotaxis</keyword>
<dbReference type="AlphaFoldDB" id="A0A1G6PMP5"/>
<dbReference type="InterPro" id="IPR028976">
    <property type="entry name" value="CheC-like_sf"/>
</dbReference>
<sequence length="292" mass="32712">MFDLNKDIKSNIEIFFTQETIVLEETIKKALNIDCFVKFTKAQITNKIEEGDFFGKYNLNINGVNLGLYVSMNAKLASIISDLMLMGPGQAKDILDPDDIDSLKELFSQIFGAYAQVIRENGYKVSFDGFSSEKPQDGSFFESEFEIIIKNITESSLYQYINIDEFKKVLDSLKIEISQSQDTKNTAPIFEIADESKHNQVQETSKDNLNLLMDIELNARVRIGSKQMLLKDIVKLSEGTIIDLDKNVDEPMEILVNGKTIAKGIVVVVGGNFGIKITHVGTKEDRIKSLGG</sequence>
<evidence type="ECO:0000256" key="4">
    <source>
        <dbReference type="ARBA" id="ARBA00022475"/>
    </source>
</evidence>
<evidence type="ECO:0000256" key="3">
    <source>
        <dbReference type="ARBA" id="ARBA00021897"/>
    </source>
</evidence>
<proteinExistence type="inferred from homology"/>
<accession>A0A1G6PMP5</accession>
<dbReference type="SUPFAM" id="SSF101801">
    <property type="entry name" value="Surface presentation of antigens (SPOA)"/>
    <property type="match status" value="1"/>
</dbReference>
<dbReference type="PRINTS" id="PR00956">
    <property type="entry name" value="FLGMOTORFLIN"/>
</dbReference>
<dbReference type="PANTHER" id="PTHR43484">
    <property type="match status" value="1"/>
</dbReference>
<dbReference type="GO" id="GO:0006935">
    <property type="term" value="P:chemotaxis"/>
    <property type="evidence" value="ECO:0007669"/>
    <property type="project" value="UniProtKB-KW"/>
</dbReference>
<evidence type="ECO:0000256" key="5">
    <source>
        <dbReference type="ARBA" id="ARBA00022500"/>
    </source>
</evidence>
<dbReference type="InterPro" id="IPR012826">
    <property type="entry name" value="FliN"/>
</dbReference>
<dbReference type="Pfam" id="PF01052">
    <property type="entry name" value="FliMN_C"/>
    <property type="match status" value="1"/>
</dbReference>
<comment type="function">
    <text evidence="8">FliM is one of three proteins (FliG, FliN, FliM) that forms the rotor-mounted switch complex (C ring), located at the base of the basal body. This complex interacts with the CheY and CheZ chemotaxis proteins, in addition to contacting components of the motor that determine the direction of flagellar rotation.</text>
</comment>
<keyword evidence="10" id="KW-0969">Cilium</keyword>
<dbReference type="PANTHER" id="PTHR43484:SF1">
    <property type="entry name" value="FLAGELLAR MOTOR SWITCH PROTEIN FLIN"/>
    <property type="match status" value="1"/>
</dbReference>
<dbReference type="InterPro" id="IPR036429">
    <property type="entry name" value="SpoA-like_sf"/>
</dbReference>
<name>A0A1G6PMP5_9BACT</name>
<dbReference type="InterPro" id="IPR051469">
    <property type="entry name" value="FliN/MopA/SpaO"/>
</dbReference>
<evidence type="ECO:0000313" key="10">
    <source>
        <dbReference type="EMBL" id="SDC80766.1"/>
    </source>
</evidence>
<dbReference type="Gene3D" id="2.30.330.10">
    <property type="entry name" value="SpoA-like"/>
    <property type="match status" value="1"/>
</dbReference>
<dbReference type="GO" id="GO:0071973">
    <property type="term" value="P:bacterial-type flagellum-dependent cell motility"/>
    <property type="evidence" value="ECO:0007669"/>
    <property type="project" value="InterPro"/>
</dbReference>
<dbReference type="InterPro" id="IPR001543">
    <property type="entry name" value="FliN-like_C"/>
</dbReference>
<dbReference type="GO" id="GO:0005886">
    <property type="term" value="C:plasma membrane"/>
    <property type="evidence" value="ECO:0007669"/>
    <property type="project" value="UniProtKB-SubCell"/>
</dbReference>
<keyword evidence="4" id="KW-1003">Cell membrane</keyword>
<dbReference type="GO" id="GO:0009425">
    <property type="term" value="C:bacterial-type flagellum basal body"/>
    <property type="evidence" value="ECO:0007669"/>
    <property type="project" value="InterPro"/>
</dbReference>
<dbReference type="Proteomes" id="UP000199411">
    <property type="component" value="Unassembled WGS sequence"/>
</dbReference>
<dbReference type="SUPFAM" id="SSF103039">
    <property type="entry name" value="CheC-like"/>
    <property type="match status" value="1"/>
</dbReference>
<evidence type="ECO:0000256" key="6">
    <source>
        <dbReference type="ARBA" id="ARBA00022779"/>
    </source>
</evidence>
<keyword evidence="10" id="KW-0966">Cell projection</keyword>
<keyword evidence="6" id="KW-0283">Flagellar rotation</keyword>
<keyword evidence="11" id="KW-1185">Reference proteome</keyword>
<dbReference type="OrthoDB" id="9773459at2"/>
<protein>
    <recommendedName>
        <fullName evidence="3">Flagellar motor switch protein FliN</fullName>
    </recommendedName>
</protein>
<dbReference type="InterPro" id="IPR001172">
    <property type="entry name" value="FliN_T3SS_HrcQb"/>
</dbReference>
<evidence type="ECO:0000259" key="9">
    <source>
        <dbReference type="Pfam" id="PF01052"/>
    </source>
</evidence>
<gene>
    <name evidence="10" type="ORF">SAMN05660835_01403</name>
</gene>
<dbReference type="GO" id="GO:0003774">
    <property type="term" value="F:cytoskeletal motor activity"/>
    <property type="evidence" value="ECO:0007669"/>
    <property type="project" value="InterPro"/>
</dbReference>